<name>A0A953HNP1_9BACT</name>
<protein>
    <submittedName>
        <fullName evidence="1">DUF2480 family protein</fullName>
    </submittedName>
</protein>
<organism evidence="1 2">
    <name type="scientific">Membranihabitans marinus</name>
    <dbReference type="NCBI Taxonomy" id="1227546"/>
    <lineage>
        <taxon>Bacteria</taxon>
        <taxon>Pseudomonadati</taxon>
        <taxon>Bacteroidota</taxon>
        <taxon>Saprospiria</taxon>
        <taxon>Saprospirales</taxon>
        <taxon>Saprospiraceae</taxon>
        <taxon>Membranihabitans</taxon>
    </lineage>
</organism>
<proteinExistence type="predicted"/>
<evidence type="ECO:0000313" key="2">
    <source>
        <dbReference type="Proteomes" id="UP000753961"/>
    </source>
</evidence>
<gene>
    <name evidence="1" type="ORF">KUV50_07270</name>
</gene>
<comment type="caution">
    <text evidence="1">The sequence shown here is derived from an EMBL/GenBank/DDBJ whole genome shotgun (WGS) entry which is preliminary data.</text>
</comment>
<keyword evidence="2" id="KW-1185">Reference proteome</keyword>
<dbReference type="Proteomes" id="UP000753961">
    <property type="component" value="Unassembled WGS sequence"/>
</dbReference>
<accession>A0A953HNP1</accession>
<dbReference type="InterPro" id="IPR018914">
    <property type="entry name" value="DUF2480"/>
</dbReference>
<dbReference type="AlphaFoldDB" id="A0A953HNP1"/>
<sequence length="176" mass="20368">MKSTEKKLVNRVAKSPLKTINLEDYFPKEEIIEFDLKDYLFKELILKEKEFRAAMKEIDWTAFSGQSVAITCSTDAIIPVWAFMLTAAYLTPYASEVFSGTAEEFLEEKYRNRLDAIDFSQYENELIVIKGCSKKVVPRSAYVRITNKLRPYARSIMYGEACSTVPIYKKPRKRTS</sequence>
<dbReference type="Pfam" id="PF10652">
    <property type="entry name" value="DUF2480"/>
    <property type="match status" value="1"/>
</dbReference>
<reference evidence="1" key="1">
    <citation type="submission" date="2021-06" db="EMBL/GenBank/DDBJ databases">
        <title>44 bacteria genomes isolated from Dapeng, Shenzhen.</title>
        <authorList>
            <person name="Zheng W."/>
            <person name="Yu S."/>
            <person name="Huang Y."/>
        </authorList>
    </citation>
    <scope>NUCLEOTIDE SEQUENCE</scope>
    <source>
        <strain evidence="1">DP5N28-2</strain>
    </source>
</reference>
<dbReference type="RefSeq" id="WP_222579442.1">
    <property type="nucleotide sequence ID" value="NZ_JAHVHU010000006.1"/>
</dbReference>
<evidence type="ECO:0000313" key="1">
    <source>
        <dbReference type="EMBL" id="MBY5957923.1"/>
    </source>
</evidence>
<dbReference type="EMBL" id="JAHVHU010000006">
    <property type="protein sequence ID" value="MBY5957923.1"/>
    <property type="molecule type" value="Genomic_DNA"/>
</dbReference>